<dbReference type="PROSITE" id="PS51257">
    <property type="entry name" value="PROKAR_LIPOPROTEIN"/>
    <property type="match status" value="1"/>
</dbReference>
<evidence type="ECO:0000313" key="2">
    <source>
        <dbReference type="EMBL" id="MET3110694.1"/>
    </source>
</evidence>
<dbReference type="Proteomes" id="UP001549019">
    <property type="component" value="Unassembled WGS sequence"/>
</dbReference>
<gene>
    <name evidence="2" type="ORF">ABHD89_001096</name>
</gene>
<dbReference type="RefSeq" id="WP_230821574.1">
    <property type="nucleotide sequence ID" value="NZ_JAJNCU010000003.1"/>
</dbReference>
<protein>
    <submittedName>
        <fullName evidence="2">Uncharacterized protein</fullName>
    </submittedName>
</protein>
<accession>A0ABV2E8F4</accession>
<feature type="region of interest" description="Disordered" evidence="1">
    <location>
        <begin position="24"/>
        <end position="57"/>
    </location>
</feature>
<organism evidence="2 3">
    <name type="scientific">Salinicoccus halitifaciens</name>
    <dbReference type="NCBI Taxonomy" id="1073415"/>
    <lineage>
        <taxon>Bacteria</taxon>
        <taxon>Bacillati</taxon>
        <taxon>Bacillota</taxon>
        <taxon>Bacilli</taxon>
        <taxon>Bacillales</taxon>
        <taxon>Staphylococcaceae</taxon>
        <taxon>Salinicoccus</taxon>
    </lineage>
</organism>
<evidence type="ECO:0000256" key="1">
    <source>
        <dbReference type="SAM" id="MobiDB-lite"/>
    </source>
</evidence>
<feature type="compositionally biased region" description="Acidic residues" evidence="1">
    <location>
        <begin position="25"/>
        <end position="57"/>
    </location>
</feature>
<comment type="caution">
    <text evidence="2">The sequence shown here is derived from an EMBL/GenBank/DDBJ whole genome shotgun (WGS) entry which is preliminary data.</text>
</comment>
<reference evidence="2 3" key="1">
    <citation type="submission" date="2024-05" db="EMBL/GenBank/DDBJ databases">
        <title>Genomic Encyclopedia of Type Strains, Phase IV (KMG-IV): sequencing the most valuable type-strain genomes for metagenomic binning, comparative biology and taxonomic classification.</title>
        <authorList>
            <person name="Goeker M."/>
        </authorList>
    </citation>
    <scope>NUCLEOTIDE SEQUENCE [LARGE SCALE GENOMIC DNA]</scope>
    <source>
        <strain evidence="2 3">DSM 25286</strain>
    </source>
</reference>
<dbReference type="EMBL" id="JBDZDV010000002">
    <property type="protein sequence ID" value="MET3110694.1"/>
    <property type="molecule type" value="Genomic_DNA"/>
</dbReference>
<name>A0ABV2E8F4_9STAP</name>
<keyword evidence="3" id="KW-1185">Reference proteome</keyword>
<sequence>MLMRKFLMTGGLSAVVVLGACGGEENIETDTETEPIEQEDRGEDIEEEEGEDDTSTE</sequence>
<evidence type="ECO:0000313" key="3">
    <source>
        <dbReference type="Proteomes" id="UP001549019"/>
    </source>
</evidence>
<proteinExistence type="predicted"/>